<feature type="active site" description="Proton acceptor" evidence="10">
    <location>
        <position position="440"/>
    </location>
</feature>
<dbReference type="FunFam" id="3.30.390.30:FF:000001">
    <property type="entry name" value="Dihydrolipoyl dehydrogenase"/>
    <property type="match status" value="1"/>
</dbReference>
<evidence type="ECO:0000259" key="15">
    <source>
        <dbReference type="Pfam" id="PF07992"/>
    </source>
</evidence>
<dbReference type="PANTHER" id="PTHR22912:SF151">
    <property type="entry name" value="DIHYDROLIPOYL DEHYDROGENASE, MITOCHONDRIAL"/>
    <property type="match status" value="1"/>
</dbReference>
<dbReference type="Pfam" id="PF02852">
    <property type="entry name" value="Pyr_redox_dim"/>
    <property type="match status" value="1"/>
</dbReference>
<dbReference type="GO" id="GO:0050660">
    <property type="term" value="F:flavin adenine dinucleotide binding"/>
    <property type="evidence" value="ECO:0007669"/>
    <property type="project" value="InterPro"/>
</dbReference>
<name>A0A9C9EKT6_UNCW3</name>
<dbReference type="Gene3D" id="3.30.390.30">
    <property type="match status" value="1"/>
</dbReference>
<feature type="binding site" evidence="11">
    <location>
        <position position="270"/>
    </location>
    <ligand>
        <name>NAD(+)</name>
        <dbReference type="ChEBI" id="CHEBI:57540"/>
    </ligand>
</feature>
<dbReference type="PANTHER" id="PTHR22912">
    <property type="entry name" value="DISULFIDE OXIDOREDUCTASE"/>
    <property type="match status" value="1"/>
</dbReference>
<evidence type="ECO:0000313" key="16">
    <source>
        <dbReference type="EMBL" id="HEC77918.1"/>
    </source>
</evidence>
<dbReference type="GO" id="GO:0004148">
    <property type="term" value="F:dihydrolipoyl dehydrogenase (NADH) activity"/>
    <property type="evidence" value="ECO:0007669"/>
    <property type="project" value="UniProtKB-EC"/>
</dbReference>
<feature type="binding site" evidence="11">
    <location>
        <position position="52"/>
    </location>
    <ligand>
        <name>FAD</name>
        <dbReference type="ChEBI" id="CHEBI:57692"/>
    </ligand>
</feature>
<evidence type="ECO:0000256" key="8">
    <source>
        <dbReference type="ARBA" id="ARBA00023284"/>
    </source>
</evidence>
<comment type="miscellaneous">
    <text evidence="13">The active site is a redox-active disulfide bond.</text>
</comment>
<evidence type="ECO:0000256" key="5">
    <source>
        <dbReference type="ARBA" id="ARBA00023002"/>
    </source>
</evidence>
<feature type="binding site" evidence="11">
    <location>
        <position position="309"/>
    </location>
    <ligand>
        <name>FAD</name>
        <dbReference type="ChEBI" id="CHEBI:57692"/>
    </ligand>
</feature>
<comment type="cofactor">
    <cofactor evidence="11 13">
        <name>FAD</name>
        <dbReference type="ChEBI" id="CHEBI:57692"/>
    </cofactor>
    <text evidence="11 13">Binds 1 FAD per subunit.</text>
</comment>
<dbReference type="PRINTS" id="PR00411">
    <property type="entry name" value="PNDRDTASEI"/>
</dbReference>
<dbReference type="InterPro" id="IPR004099">
    <property type="entry name" value="Pyr_nucl-diS_OxRdtase_dimer"/>
</dbReference>
<evidence type="ECO:0000259" key="14">
    <source>
        <dbReference type="Pfam" id="PF02852"/>
    </source>
</evidence>
<evidence type="ECO:0000256" key="7">
    <source>
        <dbReference type="ARBA" id="ARBA00023157"/>
    </source>
</evidence>
<dbReference type="GO" id="GO:0005737">
    <property type="term" value="C:cytoplasm"/>
    <property type="evidence" value="ECO:0007669"/>
    <property type="project" value="UniProtKB-ARBA"/>
</dbReference>
<dbReference type="AlphaFoldDB" id="A0A9C9EKT6"/>
<gene>
    <name evidence="16" type="primary">lpdA</name>
    <name evidence="16" type="ORF">ENI34_02095</name>
</gene>
<feature type="binding site" evidence="11">
    <location>
        <position position="203"/>
    </location>
    <ligand>
        <name>NAD(+)</name>
        <dbReference type="ChEBI" id="CHEBI:57540"/>
    </ligand>
</feature>
<dbReference type="InterPro" id="IPR016156">
    <property type="entry name" value="FAD/NAD-linked_Rdtase_dimer_sf"/>
</dbReference>
<dbReference type="Proteomes" id="UP000885826">
    <property type="component" value="Unassembled WGS sequence"/>
</dbReference>
<evidence type="ECO:0000256" key="3">
    <source>
        <dbReference type="ARBA" id="ARBA00022630"/>
    </source>
</evidence>
<keyword evidence="3 13" id="KW-0285">Flavoprotein</keyword>
<keyword evidence="6 11" id="KW-0520">NAD</keyword>
<dbReference type="InterPro" id="IPR050151">
    <property type="entry name" value="Class-I_Pyr_Nuc-Dis_Oxidored"/>
</dbReference>
<keyword evidence="11" id="KW-0547">Nucleotide-binding</keyword>
<dbReference type="SUPFAM" id="SSF51905">
    <property type="entry name" value="FAD/NAD(P)-binding domain"/>
    <property type="match status" value="1"/>
</dbReference>
<keyword evidence="4 11" id="KW-0274">FAD</keyword>
<dbReference type="EC" id="1.8.1.4" evidence="2 13"/>
<feature type="domain" description="Pyridine nucleotide-disulphide oxidoreductase dimerisation" evidence="14">
    <location>
        <begin position="343"/>
        <end position="450"/>
    </location>
</feature>
<organism evidence="16 17">
    <name type="scientific">candidate division WOR-3 bacterium</name>
    <dbReference type="NCBI Taxonomy" id="2052148"/>
    <lineage>
        <taxon>Bacteria</taxon>
        <taxon>Bacteria division WOR-3</taxon>
    </lineage>
</organism>
<keyword evidence="8 13" id="KW-0676">Redox-active center</keyword>
<evidence type="ECO:0000256" key="10">
    <source>
        <dbReference type="PIRSR" id="PIRSR000350-2"/>
    </source>
</evidence>
<dbReference type="PIRSF" id="PIRSF000350">
    <property type="entry name" value="Mercury_reductase_MerA"/>
    <property type="match status" value="1"/>
</dbReference>
<evidence type="ECO:0000256" key="11">
    <source>
        <dbReference type="PIRSR" id="PIRSR000350-3"/>
    </source>
</evidence>
<dbReference type="InterPro" id="IPR001100">
    <property type="entry name" value="Pyr_nuc-diS_OxRdtase"/>
</dbReference>
<evidence type="ECO:0000256" key="12">
    <source>
        <dbReference type="PIRSR" id="PIRSR000350-4"/>
    </source>
</evidence>
<comment type="catalytic activity">
    <reaction evidence="9 13">
        <text>N(6)-[(R)-dihydrolipoyl]-L-lysyl-[protein] + NAD(+) = N(6)-[(R)-lipoyl]-L-lysyl-[protein] + NADH + H(+)</text>
        <dbReference type="Rhea" id="RHEA:15045"/>
        <dbReference type="Rhea" id="RHEA-COMP:10474"/>
        <dbReference type="Rhea" id="RHEA-COMP:10475"/>
        <dbReference type="ChEBI" id="CHEBI:15378"/>
        <dbReference type="ChEBI" id="CHEBI:57540"/>
        <dbReference type="ChEBI" id="CHEBI:57945"/>
        <dbReference type="ChEBI" id="CHEBI:83099"/>
        <dbReference type="ChEBI" id="CHEBI:83100"/>
        <dbReference type="EC" id="1.8.1.4"/>
    </reaction>
</comment>
<feature type="domain" description="FAD/NAD(P)-binding" evidence="15">
    <location>
        <begin position="6"/>
        <end position="324"/>
    </location>
</feature>
<evidence type="ECO:0000256" key="2">
    <source>
        <dbReference type="ARBA" id="ARBA00012608"/>
    </source>
</evidence>
<evidence type="ECO:0000256" key="4">
    <source>
        <dbReference type="ARBA" id="ARBA00022827"/>
    </source>
</evidence>
<dbReference type="GO" id="GO:0006103">
    <property type="term" value="P:2-oxoglutarate metabolic process"/>
    <property type="evidence" value="ECO:0007669"/>
    <property type="project" value="TreeGrafter"/>
</dbReference>
<evidence type="ECO:0000256" key="9">
    <source>
        <dbReference type="ARBA" id="ARBA00049187"/>
    </source>
</evidence>
<dbReference type="InterPro" id="IPR006258">
    <property type="entry name" value="Lipoamide_DH"/>
</dbReference>
<keyword evidence="7" id="KW-1015">Disulfide bond</keyword>
<dbReference type="EMBL" id="DRIG01000024">
    <property type="protein sequence ID" value="HEC77918.1"/>
    <property type="molecule type" value="Genomic_DNA"/>
</dbReference>
<feature type="disulfide bond" description="Redox-active" evidence="12">
    <location>
        <begin position="43"/>
        <end position="48"/>
    </location>
</feature>
<proteinExistence type="inferred from homology"/>
<dbReference type="NCBIfam" id="TIGR01350">
    <property type="entry name" value="lipoamide_DH"/>
    <property type="match status" value="1"/>
</dbReference>
<sequence length="464" mass="50734">MDTTKYDVIIIGAGPGGYPCAIRLAQLQKKVLVIEAKELGGLCLNQGCIPTKALGYAAELTESFKKAKKLGFDLEYRGYNLEVLRSWKNSVVMKLRKGVEYLFKSNKIVLKKGFAKVIDEHQVVVETTENKEVFQADFIVIATGTRVASLPGFEFDHNFIIDTSDALELSAVPGELLVVGAGASGLEMAGIYQHLGSKVTVVEIMEQILPGMETELCTQLKRLLEKQGIKIHLNARINCWRKKDNRVEVSIKEKDTEFNAFFDKILVTVGRRPDDSAFKDISIEKDKKGFIIVDKEFRTNIKHIFAIGDIIGPPLLAHKATHQGIMVAELIGGGKIPAGSKNIPSCVFTIPPFSSVGLTESQAKDKGYAVKTGKFPFRACGKALAMEEPEGMVKIVGDETGRLLGLHILGAESSSLIGEAVIALDNGLSVEDLASSIHPHPTLTEPLCEAAENFYKKAIHIINR</sequence>
<evidence type="ECO:0000256" key="13">
    <source>
        <dbReference type="RuleBase" id="RU003692"/>
    </source>
</evidence>
<dbReference type="Gene3D" id="3.50.50.60">
    <property type="entry name" value="FAD/NAD(P)-binding domain"/>
    <property type="match status" value="2"/>
</dbReference>
<dbReference type="SUPFAM" id="SSF55424">
    <property type="entry name" value="FAD/NAD-linked reductases, dimerisation (C-terminal) domain"/>
    <property type="match status" value="1"/>
</dbReference>
<reference evidence="16" key="1">
    <citation type="journal article" date="2020" name="mSystems">
        <title>Genome- and Community-Level Interaction Insights into Carbon Utilization and Element Cycling Functions of Hydrothermarchaeota in Hydrothermal Sediment.</title>
        <authorList>
            <person name="Zhou Z."/>
            <person name="Liu Y."/>
            <person name="Xu W."/>
            <person name="Pan J."/>
            <person name="Luo Z.H."/>
            <person name="Li M."/>
        </authorList>
    </citation>
    <scope>NUCLEOTIDE SEQUENCE</scope>
    <source>
        <strain evidence="16">HyVt-388</strain>
    </source>
</reference>
<accession>A0A9C9EKT6</accession>
<comment type="caution">
    <text evidence="16">The sequence shown here is derived from an EMBL/GenBank/DDBJ whole genome shotgun (WGS) entry which is preliminary data.</text>
</comment>
<dbReference type="PRINTS" id="PR00368">
    <property type="entry name" value="FADPNR"/>
</dbReference>
<dbReference type="Pfam" id="PF07992">
    <property type="entry name" value="Pyr_redox_2"/>
    <property type="match status" value="1"/>
</dbReference>
<protein>
    <recommendedName>
        <fullName evidence="2 13">Dihydrolipoyl dehydrogenase</fullName>
        <ecNumber evidence="2 13">1.8.1.4</ecNumber>
    </recommendedName>
</protein>
<keyword evidence="5 13" id="KW-0560">Oxidoreductase</keyword>
<evidence type="ECO:0000313" key="17">
    <source>
        <dbReference type="Proteomes" id="UP000885826"/>
    </source>
</evidence>
<dbReference type="InterPro" id="IPR012999">
    <property type="entry name" value="Pyr_OxRdtase_I_AS"/>
</dbReference>
<dbReference type="InterPro" id="IPR036188">
    <property type="entry name" value="FAD/NAD-bd_sf"/>
</dbReference>
<evidence type="ECO:0000256" key="6">
    <source>
        <dbReference type="ARBA" id="ARBA00023027"/>
    </source>
</evidence>
<dbReference type="InterPro" id="IPR023753">
    <property type="entry name" value="FAD/NAD-binding_dom"/>
</dbReference>
<evidence type="ECO:0000256" key="1">
    <source>
        <dbReference type="ARBA" id="ARBA00007532"/>
    </source>
</evidence>
<dbReference type="PROSITE" id="PS00076">
    <property type="entry name" value="PYRIDINE_REDOX_1"/>
    <property type="match status" value="1"/>
</dbReference>
<feature type="binding site" evidence="11">
    <location>
        <begin position="180"/>
        <end position="187"/>
    </location>
    <ligand>
        <name>NAD(+)</name>
        <dbReference type="ChEBI" id="CHEBI:57540"/>
    </ligand>
</feature>
<comment type="similarity">
    <text evidence="1 13">Belongs to the class-I pyridine nucleotide-disulfide oxidoreductase family.</text>
</comment>